<keyword evidence="1" id="KW-1133">Transmembrane helix</keyword>
<keyword evidence="3" id="KW-1185">Reference proteome</keyword>
<evidence type="ECO:0008006" key="4">
    <source>
        <dbReference type="Google" id="ProtNLM"/>
    </source>
</evidence>
<accession>B4CWV4</accession>
<keyword evidence="1" id="KW-0812">Transmembrane</keyword>
<feature type="transmembrane region" description="Helical" evidence="1">
    <location>
        <begin position="90"/>
        <end position="109"/>
    </location>
</feature>
<feature type="transmembrane region" description="Helical" evidence="1">
    <location>
        <begin position="130"/>
        <end position="151"/>
    </location>
</feature>
<feature type="transmembrane region" description="Helical" evidence="1">
    <location>
        <begin position="12"/>
        <end position="28"/>
    </location>
</feature>
<proteinExistence type="predicted"/>
<keyword evidence="1" id="KW-0472">Membrane</keyword>
<evidence type="ECO:0000313" key="3">
    <source>
        <dbReference type="Proteomes" id="UP000005824"/>
    </source>
</evidence>
<protein>
    <recommendedName>
        <fullName evidence="4">DUF308 domain-containing protein</fullName>
    </recommendedName>
</protein>
<dbReference type="RefSeq" id="WP_006978893.1">
    <property type="nucleotide sequence ID" value="NZ_ABVL01000003.1"/>
</dbReference>
<sequence length="223" mass="24305">MLPGHSVKTNIGVFLGLAVAAVIYYQPFGTLSPVYNYIIAGFGLLAHIWGCYSYVIGKGKSPVLTLIGVAPLALFLSGVIPGFHPPTYCVVLIPIGLLVLVLLGDSTAAERRQAWRSSLAINRDARQENSGMGIIAVVAALALALGGWYYYHQNLPVTEQEARKQAVERYPALGVRDSALNREFIARYNRLRATNKDYFKDAGWPLKLAAESQAAVDQTQAKR</sequence>
<dbReference type="AlphaFoldDB" id="B4CWV4"/>
<organism evidence="2 3">
    <name type="scientific">Chthoniobacter flavus Ellin428</name>
    <dbReference type="NCBI Taxonomy" id="497964"/>
    <lineage>
        <taxon>Bacteria</taxon>
        <taxon>Pseudomonadati</taxon>
        <taxon>Verrucomicrobiota</taxon>
        <taxon>Spartobacteria</taxon>
        <taxon>Chthoniobacterales</taxon>
        <taxon>Chthoniobacteraceae</taxon>
        <taxon>Chthoniobacter</taxon>
    </lineage>
</organism>
<evidence type="ECO:0000256" key="1">
    <source>
        <dbReference type="SAM" id="Phobius"/>
    </source>
</evidence>
<evidence type="ECO:0000313" key="2">
    <source>
        <dbReference type="EMBL" id="EDY21274.1"/>
    </source>
</evidence>
<gene>
    <name evidence="2" type="ORF">CfE428DRAFT_1567</name>
</gene>
<name>B4CWV4_9BACT</name>
<reference evidence="2 3" key="1">
    <citation type="journal article" date="2011" name="J. Bacteriol.">
        <title>Genome sequence of Chthoniobacter flavus Ellin428, an aerobic heterotrophic soil bacterium.</title>
        <authorList>
            <person name="Kant R."/>
            <person name="van Passel M.W."/>
            <person name="Palva A."/>
            <person name="Lucas S."/>
            <person name="Lapidus A."/>
            <person name="Glavina Del Rio T."/>
            <person name="Dalin E."/>
            <person name="Tice H."/>
            <person name="Bruce D."/>
            <person name="Goodwin L."/>
            <person name="Pitluck S."/>
            <person name="Larimer F.W."/>
            <person name="Land M.L."/>
            <person name="Hauser L."/>
            <person name="Sangwan P."/>
            <person name="de Vos W.M."/>
            <person name="Janssen P.H."/>
            <person name="Smidt H."/>
        </authorList>
    </citation>
    <scope>NUCLEOTIDE SEQUENCE [LARGE SCALE GENOMIC DNA]</scope>
    <source>
        <strain evidence="2 3">Ellin428</strain>
    </source>
</reference>
<dbReference type="InParanoid" id="B4CWV4"/>
<comment type="caution">
    <text evidence="2">The sequence shown here is derived from an EMBL/GenBank/DDBJ whole genome shotgun (WGS) entry which is preliminary data.</text>
</comment>
<dbReference type="EMBL" id="ABVL01000003">
    <property type="protein sequence ID" value="EDY21274.1"/>
    <property type="molecule type" value="Genomic_DNA"/>
</dbReference>
<dbReference type="STRING" id="497964.CfE428DRAFT_1567"/>
<feature type="transmembrane region" description="Helical" evidence="1">
    <location>
        <begin position="34"/>
        <end position="56"/>
    </location>
</feature>
<dbReference type="Proteomes" id="UP000005824">
    <property type="component" value="Unassembled WGS sequence"/>
</dbReference>
<feature type="transmembrane region" description="Helical" evidence="1">
    <location>
        <begin position="63"/>
        <end position="84"/>
    </location>
</feature>